<dbReference type="SMART" id="SM00960">
    <property type="entry name" value="Robl_LC7"/>
    <property type="match status" value="1"/>
</dbReference>
<name>A0A3B1A0E3_9ZZZZ</name>
<gene>
    <name evidence="2" type="ORF">MNBD_GAMMA16-141</name>
</gene>
<dbReference type="SUPFAM" id="SSF103196">
    <property type="entry name" value="Roadblock/LC7 domain"/>
    <property type="match status" value="1"/>
</dbReference>
<dbReference type="AlphaFoldDB" id="A0A3B1A0E3"/>
<accession>A0A3B1A0E3</accession>
<dbReference type="InterPro" id="IPR037587">
    <property type="entry name" value="LAMTOR2-like"/>
</dbReference>
<dbReference type="GO" id="GO:0032008">
    <property type="term" value="P:positive regulation of TOR signaling"/>
    <property type="evidence" value="ECO:0007669"/>
    <property type="project" value="InterPro"/>
</dbReference>
<dbReference type="InterPro" id="IPR004942">
    <property type="entry name" value="Roadblock/LAMTOR2_dom"/>
</dbReference>
<proteinExistence type="predicted"/>
<organism evidence="2">
    <name type="scientific">hydrothermal vent metagenome</name>
    <dbReference type="NCBI Taxonomy" id="652676"/>
    <lineage>
        <taxon>unclassified sequences</taxon>
        <taxon>metagenomes</taxon>
        <taxon>ecological metagenomes</taxon>
    </lineage>
</organism>
<evidence type="ECO:0000313" key="2">
    <source>
        <dbReference type="EMBL" id="VAW86306.1"/>
    </source>
</evidence>
<dbReference type="Gene3D" id="3.30.450.30">
    <property type="entry name" value="Dynein light chain 2a, cytoplasmic"/>
    <property type="match status" value="1"/>
</dbReference>
<dbReference type="PANTHER" id="PTHR13323">
    <property type="entry name" value="LATE ENDOSOMAL/LYSOSOMAL MP1 INTERACTING PROTEIN"/>
    <property type="match status" value="1"/>
</dbReference>
<dbReference type="Pfam" id="PF03259">
    <property type="entry name" value="Robl_LC7"/>
    <property type="match status" value="1"/>
</dbReference>
<feature type="domain" description="Roadblock/LAMTOR2" evidence="1">
    <location>
        <begin position="5"/>
        <end position="93"/>
    </location>
</feature>
<sequence>MSQKIADVLSGFIEINGVKSVALVGRDGFVIESVTTEQVDMEALGAMVATAIGTTELLGKEFNLGPLSQYLVEFDNGKVIITSVGNDILALFADADTVIGGVRFAVKKRLDELLEVL</sequence>
<reference evidence="2" key="1">
    <citation type="submission" date="2018-06" db="EMBL/GenBank/DDBJ databases">
        <authorList>
            <person name="Zhirakovskaya E."/>
        </authorList>
    </citation>
    <scope>NUCLEOTIDE SEQUENCE</scope>
</reference>
<dbReference type="EMBL" id="UOFO01000090">
    <property type="protein sequence ID" value="VAW86306.1"/>
    <property type="molecule type" value="Genomic_DNA"/>
</dbReference>
<dbReference type="GO" id="GO:0060090">
    <property type="term" value="F:molecular adaptor activity"/>
    <property type="evidence" value="ECO:0007669"/>
    <property type="project" value="InterPro"/>
</dbReference>
<dbReference type="GO" id="GO:0005085">
    <property type="term" value="F:guanyl-nucleotide exchange factor activity"/>
    <property type="evidence" value="ECO:0007669"/>
    <property type="project" value="InterPro"/>
</dbReference>
<protein>
    <recommendedName>
        <fullName evidence="1">Roadblock/LAMTOR2 domain-containing protein</fullName>
    </recommendedName>
</protein>
<evidence type="ECO:0000259" key="1">
    <source>
        <dbReference type="SMART" id="SM00960"/>
    </source>
</evidence>